<feature type="transmembrane region" description="Helical" evidence="1">
    <location>
        <begin position="139"/>
        <end position="156"/>
    </location>
</feature>
<proteinExistence type="predicted"/>
<keyword evidence="1" id="KW-0472">Membrane</keyword>
<feature type="transmembrane region" description="Helical" evidence="1">
    <location>
        <begin position="105"/>
        <end position="127"/>
    </location>
</feature>
<feature type="transmembrane region" description="Helical" evidence="1">
    <location>
        <begin position="162"/>
        <end position="183"/>
    </location>
</feature>
<evidence type="ECO:0000313" key="2">
    <source>
        <dbReference type="EMBL" id="GLK49777.1"/>
    </source>
</evidence>
<feature type="transmembrane region" description="Helical" evidence="1">
    <location>
        <begin position="275"/>
        <end position="293"/>
    </location>
</feature>
<comment type="caution">
    <text evidence="2">The sequence shown here is derived from an EMBL/GenBank/DDBJ whole genome shotgun (WGS) entry which is preliminary data.</text>
</comment>
<sequence length="386" mass="41745">MVSLLRTRVKGEHARVGFVELFFDLVFVFAITQISHLLIEHPTPLGALEAVILLAAVWWSWIYTSWVTNWLDVERTPVRLALFVIMAAGLVMSIGLPDAFGGRGLVFACAFVAIHVGRSLFMLWAAREDQILRQNFQRILCWTAFSGVFWVVGGIANPDHRLFIWLAALAVEYAGPALGYRAPGLGRASTADWTVEGAHLAERVGLFVIICLGETLLVTGATFAELPWTLPTIAAFTSSFLTTIAMWQLYFGAKHDAASDFIAHAEDAGSIARRAYTYAPIVLIAGIIVSAVGDEFVLAHPLGHAEAHVVAAVLGGPAIFLFGSSLAAYCVWGRWSLDRLAGCGLLVLLALAALMGGAHLSPLWLSLISSAVLLALAVWEALRPRD</sequence>
<dbReference type="EMBL" id="BSFD01000011">
    <property type="protein sequence ID" value="GLK49777.1"/>
    <property type="molecule type" value="Genomic_DNA"/>
</dbReference>
<dbReference type="RefSeq" id="WP_271165960.1">
    <property type="nucleotide sequence ID" value="NZ_BSFD01000011.1"/>
</dbReference>
<evidence type="ECO:0000313" key="3">
    <source>
        <dbReference type="Proteomes" id="UP001143509"/>
    </source>
</evidence>
<dbReference type="Proteomes" id="UP001143509">
    <property type="component" value="Unassembled WGS sequence"/>
</dbReference>
<keyword evidence="3" id="KW-1185">Reference proteome</keyword>
<evidence type="ECO:0000256" key="1">
    <source>
        <dbReference type="SAM" id="Phobius"/>
    </source>
</evidence>
<reference evidence="2" key="1">
    <citation type="journal article" date="2014" name="Int. J. Syst. Evol. Microbiol.">
        <title>Complete genome of a new Firmicutes species belonging to the dominant human colonic microbiota ('Ruminococcus bicirculans') reveals two chromosomes and a selective capacity to utilize plant glucans.</title>
        <authorList>
            <consortium name="NISC Comparative Sequencing Program"/>
            <person name="Wegmann U."/>
            <person name="Louis P."/>
            <person name="Goesmann A."/>
            <person name="Henrissat B."/>
            <person name="Duncan S.H."/>
            <person name="Flint H.J."/>
        </authorList>
    </citation>
    <scope>NUCLEOTIDE SEQUENCE</scope>
    <source>
        <strain evidence="2">VKM B-1499</strain>
    </source>
</reference>
<feature type="transmembrane region" description="Helical" evidence="1">
    <location>
        <begin position="230"/>
        <end position="251"/>
    </location>
</feature>
<feature type="transmembrane region" description="Helical" evidence="1">
    <location>
        <begin position="21"/>
        <end position="39"/>
    </location>
</feature>
<accession>A0ABQ5TAC8</accession>
<keyword evidence="1" id="KW-1133">Transmembrane helix</keyword>
<name>A0ABQ5TAC8_9CAUL</name>
<reference evidence="2" key="2">
    <citation type="submission" date="2023-01" db="EMBL/GenBank/DDBJ databases">
        <authorList>
            <person name="Sun Q."/>
            <person name="Evtushenko L."/>
        </authorList>
    </citation>
    <scope>NUCLEOTIDE SEQUENCE</scope>
    <source>
        <strain evidence="2">VKM B-1499</strain>
    </source>
</reference>
<feature type="transmembrane region" description="Helical" evidence="1">
    <location>
        <begin position="204"/>
        <end position="224"/>
    </location>
</feature>
<feature type="transmembrane region" description="Helical" evidence="1">
    <location>
        <begin position="80"/>
        <end position="99"/>
    </location>
</feature>
<feature type="transmembrane region" description="Helical" evidence="1">
    <location>
        <begin position="45"/>
        <end position="68"/>
    </location>
</feature>
<organism evidence="2 3">
    <name type="scientific">Brevundimonas intermedia</name>
    <dbReference type="NCBI Taxonomy" id="74315"/>
    <lineage>
        <taxon>Bacteria</taxon>
        <taxon>Pseudomonadati</taxon>
        <taxon>Pseudomonadota</taxon>
        <taxon>Alphaproteobacteria</taxon>
        <taxon>Caulobacterales</taxon>
        <taxon>Caulobacteraceae</taxon>
        <taxon>Brevundimonas</taxon>
    </lineage>
</organism>
<dbReference type="PANTHER" id="PTHR36840">
    <property type="entry name" value="BLL5714 PROTEIN"/>
    <property type="match status" value="1"/>
</dbReference>
<dbReference type="Pfam" id="PF06772">
    <property type="entry name" value="LtrA"/>
    <property type="match status" value="1"/>
</dbReference>
<gene>
    <name evidence="2" type="ORF">GCM10017620_27510</name>
</gene>
<dbReference type="PANTHER" id="PTHR36840:SF1">
    <property type="entry name" value="BLL5714 PROTEIN"/>
    <property type="match status" value="1"/>
</dbReference>
<keyword evidence="1" id="KW-0812">Transmembrane</keyword>
<feature type="transmembrane region" description="Helical" evidence="1">
    <location>
        <begin position="309"/>
        <end position="332"/>
    </location>
</feature>
<protein>
    <submittedName>
        <fullName evidence="2">Membrane protein</fullName>
    </submittedName>
</protein>
<feature type="transmembrane region" description="Helical" evidence="1">
    <location>
        <begin position="339"/>
        <end position="357"/>
    </location>
</feature>
<feature type="transmembrane region" description="Helical" evidence="1">
    <location>
        <begin position="363"/>
        <end position="382"/>
    </location>
</feature>
<dbReference type="InterPro" id="IPR010640">
    <property type="entry name" value="Low_temperature_requirement_A"/>
</dbReference>